<accession>A0A6J4TJA5</accession>
<name>A0A6J4TJA5_9ACTN</name>
<organism evidence="1">
    <name type="scientific">uncultured Solirubrobacteraceae bacterium</name>
    <dbReference type="NCBI Taxonomy" id="1162706"/>
    <lineage>
        <taxon>Bacteria</taxon>
        <taxon>Bacillati</taxon>
        <taxon>Actinomycetota</taxon>
        <taxon>Thermoleophilia</taxon>
        <taxon>Solirubrobacterales</taxon>
        <taxon>Solirubrobacteraceae</taxon>
        <taxon>environmental samples</taxon>
    </lineage>
</organism>
<reference evidence="1" key="1">
    <citation type="submission" date="2020-02" db="EMBL/GenBank/DDBJ databases">
        <authorList>
            <person name="Meier V. D."/>
        </authorList>
    </citation>
    <scope>NUCLEOTIDE SEQUENCE</scope>
    <source>
        <strain evidence="1">AVDCRST_MAG13</strain>
    </source>
</reference>
<gene>
    <name evidence="1" type="ORF">AVDCRST_MAG13-3635</name>
</gene>
<evidence type="ECO:0000313" key="1">
    <source>
        <dbReference type="EMBL" id="CAA9524719.1"/>
    </source>
</evidence>
<sequence>MSTVVVAGAVANKARHPGSAWVRMSWAEAFRELGFDVLFVEELDPGHAVDAAGRPAPAERSANAAAFDAAMAAFGLAGDSALLTPDGRTLRGMAPEELRERAGGAELLVNISGHLRRPELLGLARTRVFVDLDPGYTQVWLAEGHDVGAAGHDLYATVGANVGTSRCSLPSGGVEWLGVRQPVVLDRWPVRPEPFSRFTTVGSWRGAFGPISWAGRSYGVKAHEFRRIAGLPALAGLPFEVVLDVHDADAADTARLRDGGWTVRSPATLAGTAGFADYVRGSGAECSAAQGVYVHTRSGWCSDRTVRYLASGRPALVQDTGQGDTLDVGEGLLTFATPEEAAVRAQELVADHARHAAAARRLAEERFAPAPALGPLLEAAGVAP</sequence>
<protein>
    <submittedName>
        <fullName evidence="1">Uncharacterized protein</fullName>
    </submittedName>
</protein>
<dbReference type="AlphaFoldDB" id="A0A6J4TJA5"/>
<proteinExistence type="predicted"/>
<dbReference type="EMBL" id="CADCVO010000566">
    <property type="protein sequence ID" value="CAA9524719.1"/>
    <property type="molecule type" value="Genomic_DNA"/>
</dbReference>